<feature type="domain" description="RRM" evidence="2">
    <location>
        <begin position="83"/>
        <end position="160"/>
    </location>
</feature>
<dbReference type="SMART" id="SM00360">
    <property type="entry name" value="RRM"/>
    <property type="match status" value="3"/>
</dbReference>
<dbReference type="PANTHER" id="PTHR15592">
    <property type="entry name" value="MATRIN 3/NUCLEAR PROTEIN 220-RELATED"/>
    <property type="match status" value="1"/>
</dbReference>
<dbReference type="InParanoid" id="Q23AB7"/>
<dbReference type="STRING" id="312017.Q23AB7"/>
<feature type="domain" description="RRM" evidence="2">
    <location>
        <begin position="530"/>
        <end position="606"/>
    </location>
</feature>
<evidence type="ECO:0000313" key="3">
    <source>
        <dbReference type="EMBL" id="EAR93575.3"/>
    </source>
</evidence>
<gene>
    <name evidence="3" type="ORF">TTHERM_00427410</name>
</gene>
<dbReference type="Gene3D" id="3.30.70.330">
    <property type="match status" value="3"/>
</dbReference>
<dbReference type="Pfam" id="PF00076">
    <property type="entry name" value="RRM_1"/>
    <property type="match status" value="1"/>
</dbReference>
<dbReference type="Proteomes" id="UP000009168">
    <property type="component" value="Unassembled WGS sequence"/>
</dbReference>
<protein>
    <submittedName>
        <fullName evidence="3">RNA recognition motif protein</fullName>
    </submittedName>
</protein>
<dbReference type="RefSeq" id="XP_001013820.3">
    <property type="nucleotide sequence ID" value="XM_001013820.3"/>
</dbReference>
<dbReference type="EMBL" id="GG662724">
    <property type="protein sequence ID" value="EAR93575.3"/>
    <property type="molecule type" value="Genomic_DNA"/>
</dbReference>
<dbReference type="InterPro" id="IPR012677">
    <property type="entry name" value="Nucleotide-bd_a/b_plait_sf"/>
</dbReference>
<name>Q23AB7_TETTS</name>
<accession>Q23AB7</accession>
<proteinExistence type="predicted"/>
<keyword evidence="4" id="KW-1185">Reference proteome</keyword>
<dbReference type="KEGG" id="tet:TTHERM_00427410"/>
<dbReference type="AlphaFoldDB" id="Q23AB7"/>
<dbReference type="HOGENOM" id="CLU_479433_0_0_1"/>
<dbReference type="GO" id="GO:0003723">
    <property type="term" value="F:RNA binding"/>
    <property type="evidence" value="ECO:0007669"/>
    <property type="project" value="UniProtKB-UniRule"/>
</dbReference>
<feature type="domain" description="RRM" evidence="2">
    <location>
        <begin position="417"/>
        <end position="490"/>
    </location>
</feature>
<dbReference type="OrthoDB" id="193499at2759"/>
<dbReference type="SUPFAM" id="SSF54928">
    <property type="entry name" value="RNA-binding domain, RBD"/>
    <property type="match status" value="2"/>
</dbReference>
<dbReference type="eggNOG" id="KOG1190">
    <property type="taxonomic scope" value="Eukaryota"/>
</dbReference>
<reference evidence="4" key="1">
    <citation type="journal article" date="2006" name="PLoS Biol.">
        <title>Macronuclear genome sequence of the ciliate Tetrahymena thermophila, a model eukaryote.</title>
        <authorList>
            <person name="Eisen J.A."/>
            <person name="Coyne R.S."/>
            <person name="Wu M."/>
            <person name="Wu D."/>
            <person name="Thiagarajan M."/>
            <person name="Wortman J.R."/>
            <person name="Badger J.H."/>
            <person name="Ren Q."/>
            <person name="Amedeo P."/>
            <person name="Jones K.M."/>
            <person name="Tallon L.J."/>
            <person name="Delcher A.L."/>
            <person name="Salzberg S.L."/>
            <person name="Silva J.C."/>
            <person name="Haas B.J."/>
            <person name="Majoros W.H."/>
            <person name="Farzad M."/>
            <person name="Carlton J.M."/>
            <person name="Smith R.K. Jr."/>
            <person name="Garg J."/>
            <person name="Pearlman R.E."/>
            <person name="Karrer K.M."/>
            <person name="Sun L."/>
            <person name="Manning G."/>
            <person name="Elde N.C."/>
            <person name="Turkewitz A.P."/>
            <person name="Asai D.J."/>
            <person name="Wilkes D.E."/>
            <person name="Wang Y."/>
            <person name="Cai H."/>
            <person name="Collins K."/>
            <person name="Stewart B.A."/>
            <person name="Lee S.R."/>
            <person name="Wilamowska K."/>
            <person name="Weinberg Z."/>
            <person name="Ruzzo W.L."/>
            <person name="Wloga D."/>
            <person name="Gaertig J."/>
            <person name="Frankel J."/>
            <person name="Tsao C.-C."/>
            <person name="Gorovsky M.A."/>
            <person name="Keeling P.J."/>
            <person name="Waller R.F."/>
            <person name="Patron N.J."/>
            <person name="Cherry J.M."/>
            <person name="Stover N.A."/>
            <person name="Krieger C.J."/>
            <person name="del Toro C."/>
            <person name="Ryder H.F."/>
            <person name="Williamson S.C."/>
            <person name="Barbeau R.A."/>
            <person name="Hamilton E.P."/>
            <person name="Orias E."/>
        </authorList>
    </citation>
    <scope>NUCLEOTIDE SEQUENCE [LARGE SCALE GENOMIC DNA]</scope>
    <source>
        <strain evidence="4">SB210</strain>
    </source>
</reference>
<dbReference type="GeneID" id="7834354"/>
<dbReference type="FunCoup" id="Q23AB7">
    <property type="interactions" value="65"/>
</dbReference>
<dbReference type="PROSITE" id="PS50102">
    <property type="entry name" value="RRM"/>
    <property type="match status" value="3"/>
</dbReference>
<dbReference type="InterPro" id="IPR000504">
    <property type="entry name" value="RRM_dom"/>
</dbReference>
<dbReference type="InterPro" id="IPR035979">
    <property type="entry name" value="RBD_domain_sf"/>
</dbReference>
<evidence type="ECO:0000256" key="1">
    <source>
        <dbReference type="PROSITE-ProRule" id="PRU00176"/>
    </source>
</evidence>
<keyword evidence="1" id="KW-0694">RNA-binding</keyword>
<evidence type="ECO:0000259" key="2">
    <source>
        <dbReference type="PROSITE" id="PS50102"/>
    </source>
</evidence>
<sequence>MENSNEKSLQLINCCKKQRLIKLIIIIQETISIEIYLQFNMNINQSTKDEMTEQKVSLSSRISVSDQINELKQSKPKETRVLLVTLVNNVNNTVLQHNVYYQAFSNYGEVQRILIFQKISPWATFIEMDTVENARNARQKLNNFQILPDGTKFVILPSTKERIEFQEKNVSGIDYTILKQKILERQINNEAEALFEQLLKVDDIIEDGNSPQKQLISSDNQEVTISYHSSQSSNATFNSGNNSKVKGIKNFNNNNANSNNYNFKPTNYNSQKNSLHNSFSQEEVNDQSNYSHMANESSVHTELDDLNLAQSVYSNVSEEQNGKYHTSISNSNIKNNSIHSDNSLNFGKKAVCSTTSRNQGQSFQKQGHNLTNSAPNDLCFQKSSNSLQSDIYENVDEKTDISQYVHPQFSQMIKKSKVIYVNRFDSSKTTMQQIFNLFSAFGNIVKMIFMKSKSAVLIEYSTVDFACQAKDLLSDTTFNGNIIKIFYSRYENIFFKEAEEKPEDEEYFEPNEKLNRFKSDAQAIINTPIDTLHISNIRINDCNFETIKKITEPYGQIKKIKFMLEKNNKNMCLVKFETVSIAMWVLANVHNKMISDRPIKISFSKRTLE</sequence>
<organism evidence="3 4">
    <name type="scientific">Tetrahymena thermophila (strain SB210)</name>
    <dbReference type="NCBI Taxonomy" id="312017"/>
    <lineage>
        <taxon>Eukaryota</taxon>
        <taxon>Sar</taxon>
        <taxon>Alveolata</taxon>
        <taxon>Ciliophora</taxon>
        <taxon>Intramacronucleata</taxon>
        <taxon>Oligohymenophorea</taxon>
        <taxon>Hymenostomatida</taxon>
        <taxon>Tetrahymenina</taxon>
        <taxon>Tetrahymenidae</taxon>
        <taxon>Tetrahymena</taxon>
    </lineage>
</organism>
<dbReference type="Pfam" id="PF13893">
    <property type="entry name" value="RRM_5"/>
    <property type="match status" value="2"/>
</dbReference>
<evidence type="ECO:0000313" key="4">
    <source>
        <dbReference type="Proteomes" id="UP000009168"/>
    </source>
</evidence>